<proteinExistence type="inferred from homology"/>
<dbReference type="InterPro" id="IPR011010">
    <property type="entry name" value="DNA_brk_join_enz"/>
</dbReference>
<feature type="domain" description="Core-binding (CB)" evidence="8">
    <location>
        <begin position="2"/>
        <end position="82"/>
    </location>
</feature>
<dbReference type="PROSITE" id="PS51898">
    <property type="entry name" value="TYR_RECOMBINASE"/>
    <property type="match status" value="1"/>
</dbReference>
<keyword evidence="3" id="KW-0229">DNA integration</keyword>
<evidence type="ECO:0000256" key="4">
    <source>
        <dbReference type="ARBA" id="ARBA00023125"/>
    </source>
</evidence>
<evidence type="ECO:0000256" key="6">
    <source>
        <dbReference type="PROSITE-ProRule" id="PRU01248"/>
    </source>
</evidence>
<gene>
    <name evidence="9" type="ORF">H9X91_00490</name>
</gene>
<comment type="caution">
    <text evidence="9">The sequence shown here is derived from an EMBL/GenBank/DDBJ whole genome shotgun (WGS) entry which is preliminary data.</text>
</comment>
<sequence length="264" mass="29924">MTVSWEEICRYLDSLAVRGRQRETIQVYRPKLEAFFRFLPRDRLVTARTLEDWRLSLLKAGYSPGTVNTHISAANGLLAFLGRRDLQLIGQLDTGEEIQPELTRAEYLRLLTTARTQGRERTYLLVKTFALTGLRVGELDQMTAEAVAEGRVSVAEGGRRQEVPIPACLQRELESYLHRTGITAGPAFLTRSGRPMRRTQVSGEIRTLCRDARVDAEKSNPRCLRRLYQATQEQIRADVLSLAEQAHEQLLDAEQRTVGWENGG</sequence>
<dbReference type="PANTHER" id="PTHR30349:SF41">
    <property type="entry name" value="INTEGRASE_RECOMBINASE PROTEIN MJ0367-RELATED"/>
    <property type="match status" value="1"/>
</dbReference>
<dbReference type="EMBL" id="JACSNX010000001">
    <property type="protein sequence ID" value="MBM6849913.1"/>
    <property type="molecule type" value="Genomic_DNA"/>
</dbReference>
<dbReference type="Gene3D" id="1.10.443.10">
    <property type="entry name" value="Intergrase catalytic core"/>
    <property type="match status" value="1"/>
</dbReference>
<dbReference type="InterPro" id="IPR002104">
    <property type="entry name" value="Integrase_catalytic"/>
</dbReference>
<dbReference type="PANTHER" id="PTHR30349">
    <property type="entry name" value="PHAGE INTEGRASE-RELATED"/>
    <property type="match status" value="1"/>
</dbReference>
<comment type="similarity">
    <text evidence="2">Belongs to the 'phage' integrase family.</text>
</comment>
<evidence type="ECO:0000313" key="10">
    <source>
        <dbReference type="Proteomes" id="UP000719500"/>
    </source>
</evidence>
<evidence type="ECO:0000313" key="9">
    <source>
        <dbReference type="EMBL" id="MBM6849913.1"/>
    </source>
</evidence>
<dbReference type="InterPro" id="IPR004107">
    <property type="entry name" value="Integrase_SAM-like_N"/>
</dbReference>
<dbReference type="Pfam" id="PF00589">
    <property type="entry name" value="Phage_integrase"/>
    <property type="match status" value="1"/>
</dbReference>
<evidence type="ECO:0000256" key="3">
    <source>
        <dbReference type="ARBA" id="ARBA00022908"/>
    </source>
</evidence>
<dbReference type="Pfam" id="PF02899">
    <property type="entry name" value="Phage_int_SAM_1"/>
    <property type="match status" value="1"/>
</dbReference>
<name>A0ABS2FR17_9FIRM</name>
<evidence type="ECO:0000256" key="1">
    <source>
        <dbReference type="ARBA" id="ARBA00003283"/>
    </source>
</evidence>
<evidence type="ECO:0000256" key="5">
    <source>
        <dbReference type="ARBA" id="ARBA00023172"/>
    </source>
</evidence>
<dbReference type="InterPro" id="IPR010998">
    <property type="entry name" value="Integrase_recombinase_N"/>
</dbReference>
<evidence type="ECO:0000259" key="8">
    <source>
        <dbReference type="PROSITE" id="PS51900"/>
    </source>
</evidence>
<evidence type="ECO:0000256" key="2">
    <source>
        <dbReference type="ARBA" id="ARBA00008857"/>
    </source>
</evidence>
<dbReference type="PROSITE" id="PS51900">
    <property type="entry name" value="CB"/>
    <property type="match status" value="1"/>
</dbReference>
<evidence type="ECO:0000259" key="7">
    <source>
        <dbReference type="PROSITE" id="PS51898"/>
    </source>
</evidence>
<keyword evidence="5" id="KW-0233">DNA recombination</keyword>
<dbReference type="InterPro" id="IPR050090">
    <property type="entry name" value="Tyrosine_recombinase_XerCD"/>
</dbReference>
<keyword evidence="4 6" id="KW-0238">DNA-binding</keyword>
<organism evidence="9 10">
    <name type="scientific">Oscillibacter valericigenes</name>
    <dbReference type="NCBI Taxonomy" id="351091"/>
    <lineage>
        <taxon>Bacteria</taxon>
        <taxon>Bacillati</taxon>
        <taxon>Bacillota</taxon>
        <taxon>Clostridia</taxon>
        <taxon>Eubacteriales</taxon>
        <taxon>Oscillospiraceae</taxon>
        <taxon>Oscillibacter</taxon>
    </lineage>
</organism>
<dbReference type="Proteomes" id="UP000719500">
    <property type="component" value="Unassembled WGS sequence"/>
</dbReference>
<protein>
    <submittedName>
        <fullName evidence="9">Tyrosine-type recombinase/integrase</fullName>
    </submittedName>
</protein>
<reference evidence="9 10" key="1">
    <citation type="journal article" date="2021" name="Sci. Rep.">
        <title>The distribution of antibiotic resistance genes in chicken gut microbiota commensals.</title>
        <authorList>
            <person name="Juricova H."/>
            <person name="Matiasovicova J."/>
            <person name="Kubasova T."/>
            <person name="Cejkova D."/>
            <person name="Rychlik I."/>
        </authorList>
    </citation>
    <scope>NUCLEOTIDE SEQUENCE [LARGE SCALE GENOMIC DNA]</scope>
    <source>
        <strain evidence="9 10">An411</strain>
    </source>
</reference>
<dbReference type="InterPro" id="IPR044068">
    <property type="entry name" value="CB"/>
</dbReference>
<accession>A0ABS2FR17</accession>
<feature type="domain" description="Tyr recombinase" evidence="7">
    <location>
        <begin position="97"/>
        <end position="264"/>
    </location>
</feature>
<dbReference type="InterPro" id="IPR013762">
    <property type="entry name" value="Integrase-like_cat_sf"/>
</dbReference>
<comment type="function">
    <text evidence="1">Site-specific tyrosine recombinase, which acts by catalyzing the cutting and rejoining of the recombining DNA molecules.</text>
</comment>
<dbReference type="RefSeq" id="WP_204801446.1">
    <property type="nucleotide sequence ID" value="NZ_JACSNX010000001.1"/>
</dbReference>
<keyword evidence="10" id="KW-1185">Reference proteome</keyword>
<dbReference type="SUPFAM" id="SSF56349">
    <property type="entry name" value="DNA breaking-rejoining enzymes"/>
    <property type="match status" value="1"/>
</dbReference>
<dbReference type="Gene3D" id="1.10.150.130">
    <property type="match status" value="1"/>
</dbReference>